<sequence>MSGCEPLLKKNPLSESSTVFAEDLEVGDYSSIQYSKYGSTPGSFSSLDTLKAEQLRLDVKKILDVPQGRHLGVFSTMVLFISRILGSGIFSVPSKMFVNCGGNMLIFFSIWVLTAILAFAGLYLFLEFGSWIPKSGGKKNFLEQTYKKPGLMMSVTFAGYSVLTGLCLSSSIIFGKYSLDCLGFDKAIVESVWSKVMSIFIVLAIILLHGLSVKRGVWIQNSLGVVKLVLVVIMCLTGLYALFFYEIGNGPDGVIEPVAWNAPLTHFQDQTVLSLSSIASALISSFFCFSGWDSVHAVASEIKNPTRTLKIAGPFSLIICLVCYVMMNMAYLKILTYEEIKQAGPLIGSVLFSKIFGAKIGSKLVSMSIALSAVSNIMVVVYGTSRMNQEIFREGYFPFSDKLVRNWPHDAPLPAILVCGLLTITWIIILPGEGSSFDYLISMEGYGNQLFLLLIALGLFLYRSQHKDLSAPIKANSLGVIGIIIISIYMLIAPFFGNQTVNQVGLLPPYQIMSLIIVNICILFWLLKFVVIPRLFGYKLLPKTLFLNDGLSTIQWTKKYFY</sequence>
<feature type="transmembrane region" description="Helical" evidence="5">
    <location>
        <begin position="509"/>
        <end position="531"/>
    </location>
</feature>
<protein>
    <recommendedName>
        <fullName evidence="8">Amino acid permease/ SLC12A domain-containing protein</fullName>
    </recommendedName>
</protein>
<accession>G0VDM2</accession>
<dbReference type="HOGENOM" id="CLU_013661_4_0_1"/>
<dbReference type="Pfam" id="PF13520">
    <property type="entry name" value="AA_permease_2"/>
    <property type="match status" value="1"/>
</dbReference>
<dbReference type="FunCoup" id="G0VDM2">
    <property type="interactions" value="336"/>
</dbReference>
<dbReference type="GO" id="GO:0016020">
    <property type="term" value="C:membrane"/>
    <property type="evidence" value="ECO:0007669"/>
    <property type="project" value="UniProtKB-SubCell"/>
</dbReference>
<dbReference type="STRING" id="1064592.G0VDM2"/>
<feature type="transmembrane region" description="Helical" evidence="5">
    <location>
        <begin position="312"/>
        <end position="332"/>
    </location>
</feature>
<feature type="transmembrane region" description="Helical" evidence="5">
    <location>
        <begin position="411"/>
        <end position="431"/>
    </location>
</feature>
<feature type="transmembrane region" description="Helical" evidence="5">
    <location>
        <begin position="71"/>
        <end position="92"/>
    </location>
</feature>
<dbReference type="KEGG" id="ncs:NCAS_0C05940"/>
<feature type="transmembrane region" description="Helical" evidence="5">
    <location>
        <begin position="475"/>
        <end position="497"/>
    </location>
</feature>
<reference evidence="6 7" key="1">
    <citation type="journal article" date="2011" name="Proc. Natl. Acad. Sci. U.S.A.">
        <title>Evolutionary erosion of yeast sex chromosomes by mating-type switching accidents.</title>
        <authorList>
            <person name="Gordon J.L."/>
            <person name="Armisen D."/>
            <person name="Proux-Wera E."/>
            <person name="Oheigeartaigh S.S."/>
            <person name="Byrne K.P."/>
            <person name="Wolfe K.H."/>
        </authorList>
    </citation>
    <scope>NUCLEOTIDE SEQUENCE [LARGE SCALE GENOMIC DNA]</scope>
    <source>
        <strain evidence="7">ATCC 76901 / BCRC 22586 / CBS 4309 / NBRC 1992 / NRRL Y-12630</strain>
    </source>
</reference>
<evidence type="ECO:0000256" key="3">
    <source>
        <dbReference type="ARBA" id="ARBA00022989"/>
    </source>
</evidence>
<keyword evidence="4 5" id="KW-0472">Membrane</keyword>
<feature type="transmembrane region" description="Helical" evidence="5">
    <location>
        <begin position="150"/>
        <end position="173"/>
    </location>
</feature>
<dbReference type="GeneID" id="96903165"/>
<dbReference type="InterPro" id="IPR002293">
    <property type="entry name" value="AA/rel_permease1"/>
</dbReference>
<evidence type="ECO:0000313" key="7">
    <source>
        <dbReference type="Proteomes" id="UP000001640"/>
    </source>
</evidence>
<dbReference type="PANTHER" id="PTHR11785">
    <property type="entry name" value="AMINO ACID TRANSPORTER"/>
    <property type="match status" value="1"/>
</dbReference>
<feature type="transmembrane region" description="Helical" evidence="5">
    <location>
        <begin position="193"/>
        <end position="213"/>
    </location>
</feature>
<dbReference type="eggNOG" id="KOG1287">
    <property type="taxonomic scope" value="Eukaryota"/>
</dbReference>
<evidence type="ECO:0008006" key="8">
    <source>
        <dbReference type="Google" id="ProtNLM"/>
    </source>
</evidence>
<gene>
    <name evidence="6" type="primary">NCAS0C05940</name>
    <name evidence="6" type="ordered locus">NCAS_0C05940</name>
</gene>
<reference key="2">
    <citation type="submission" date="2011-08" db="EMBL/GenBank/DDBJ databases">
        <title>Genome sequence of Naumovozyma castellii.</title>
        <authorList>
            <person name="Gordon J.L."/>
            <person name="Armisen D."/>
            <person name="Proux-Wera E."/>
            <person name="OhEigeartaigh S.S."/>
            <person name="Byrne K.P."/>
            <person name="Wolfe K.H."/>
        </authorList>
    </citation>
    <scope>NUCLEOTIDE SEQUENCE</scope>
    <source>
        <strain>Type strain:CBS 4309</strain>
    </source>
</reference>
<feature type="transmembrane region" description="Helical" evidence="5">
    <location>
        <begin position="364"/>
        <end position="383"/>
    </location>
</feature>
<dbReference type="GO" id="GO:0015191">
    <property type="term" value="F:L-methionine transmembrane transporter activity"/>
    <property type="evidence" value="ECO:0007669"/>
    <property type="project" value="EnsemblFungi"/>
</dbReference>
<dbReference type="PIRSF" id="PIRSF006060">
    <property type="entry name" value="AA_transporter"/>
    <property type="match status" value="1"/>
</dbReference>
<keyword evidence="2 5" id="KW-0812">Transmembrane</keyword>
<name>G0VDM2_NAUCA</name>
<feature type="transmembrane region" description="Helical" evidence="5">
    <location>
        <begin position="446"/>
        <end position="463"/>
    </location>
</feature>
<evidence type="ECO:0000256" key="4">
    <source>
        <dbReference type="ARBA" id="ARBA00023136"/>
    </source>
</evidence>
<feature type="transmembrane region" description="Helical" evidence="5">
    <location>
        <begin position="225"/>
        <end position="245"/>
    </location>
</feature>
<feature type="transmembrane region" description="Helical" evidence="5">
    <location>
        <begin position="104"/>
        <end position="129"/>
    </location>
</feature>
<feature type="transmembrane region" description="Helical" evidence="5">
    <location>
        <begin position="272"/>
        <end position="292"/>
    </location>
</feature>
<proteinExistence type="predicted"/>
<dbReference type="OrthoDB" id="5982228at2759"/>
<dbReference type="Proteomes" id="UP000001640">
    <property type="component" value="Chromosome 3"/>
</dbReference>
<evidence type="ECO:0000256" key="1">
    <source>
        <dbReference type="ARBA" id="ARBA00004141"/>
    </source>
</evidence>
<dbReference type="PANTHER" id="PTHR11785:SF382">
    <property type="entry name" value="LOW-AFFINITY METHIONINE PERMEASE"/>
    <property type="match status" value="1"/>
</dbReference>
<dbReference type="GO" id="GO:1903692">
    <property type="term" value="P:methionine import across plasma membrane"/>
    <property type="evidence" value="ECO:0007669"/>
    <property type="project" value="EnsemblFungi"/>
</dbReference>
<organism evidence="6 7">
    <name type="scientific">Naumovozyma castellii</name>
    <name type="common">Yeast</name>
    <name type="synonym">Saccharomyces castellii</name>
    <dbReference type="NCBI Taxonomy" id="27288"/>
    <lineage>
        <taxon>Eukaryota</taxon>
        <taxon>Fungi</taxon>
        <taxon>Dikarya</taxon>
        <taxon>Ascomycota</taxon>
        <taxon>Saccharomycotina</taxon>
        <taxon>Saccharomycetes</taxon>
        <taxon>Saccharomycetales</taxon>
        <taxon>Saccharomycetaceae</taxon>
        <taxon>Naumovozyma</taxon>
    </lineage>
</organism>
<keyword evidence="3 5" id="KW-1133">Transmembrane helix</keyword>
<keyword evidence="7" id="KW-1185">Reference proteome</keyword>
<dbReference type="Gene3D" id="1.20.1740.10">
    <property type="entry name" value="Amino acid/polyamine transporter I"/>
    <property type="match status" value="1"/>
</dbReference>
<comment type="subcellular location">
    <subcellularLocation>
        <location evidence="1">Membrane</location>
        <topology evidence="1">Multi-pass membrane protein</topology>
    </subcellularLocation>
</comment>
<dbReference type="EMBL" id="HE576754">
    <property type="protein sequence ID" value="CCC69584.1"/>
    <property type="molecule type" value="Genomic_DNA"/>
</dbReference>
<evidence type="ECO:0000256" key="2">
    <source>
        <dbReference type="ARBA" id="ARBA00022692"/>
    </source>
</evidence>
<dbReference type="AlphaFoldDB" id="G0VDM2"/>
<dbReference type="OMA" id="AIVFGKY"/>
<dbReference type="InterPro" id="IPR050598">
    <property type="entry name" value="AminoAcid_Transporter"/>
</dbReference>
<dbReference type="RefSeq" id="XP_003675948.1">
    <property type="nucleotide sequence ID" value="XM_003675900.1"/>
</dbReference>
<evidence type="ECO:0000313" key="6">
    <source>
        <dbReference type="EMBL" id="CCC69584.1"/>
    </source>
</evidence>
<evidence type="ECO:0000256" key="5">
    <source>
        <dbReference type="SAM" id="Phobius"/>
    </source>
</evidence>
<dbReference type="InParanoid" id="G0VDM2"/>